<dbReference type="Proteomes" id="UP000188320">
    <property type="component" value="Unassembled WGS sequence"/>
</dbReference>
<reference evidence="2" key="1">
    <citation type="submission" date="2017-01" db="EMBL/GenBank/DDBJ databases">
        <authorList>
            <person name="Wang Y."/>
            <person name="White M."/>
            <person name="Kvist S."/>
            <person name="Moncalvo J.-M."/>
        </authorList>
    </citation>
    <scope>NUCLEOTIDE SEQUENCE [LARGE SCALE GENOMIC DNA]</scope>
    <source>
        <strain evidence="2">COL-18-3</strain>
    </source>
</reference>
<evidence type="ECO:0000313" key="2">
    <source>
        <dbReference type="Proteomes" id="UP000188320"/>
    </source>
</evidence>
<dbReference type="AlphaFoldDB" id="A0A1R1PUD0"/>
<keyword evidence="2" id="KW-1185">Reference proteome</keyword>
<accession>A0A1R1PUD0</accession>
<protein>
    <submittedName>
        <fullName evidence="1">Uncharacterized protein</fullName>
    </submittedName>
</protein>
<dbReference type="EMBL" id="LSSK01000186">
    <property type="protein sequence ID" value="OMH84502.1"/>
    <property type="molecule type" value="Genomic_DNA"/>
</dbReference>
<evidence type="ECO:0000313" key="1">
    <source>
        <dbReference type="EMBL" id="OMH84502.1"/>
    </source>
</evidence>
<gene>
    <name evidence="1" type="ORF">AX774_g1971</name>
</gene>
<comment type="caution">
    <text evidence="1">The sequence shown here is derived from an EMBL/GenBank/DDBJ whole genome shotgun (WGS) entry which is preliminary data.</text>
</comment>
<proteinExistence type="predicted"/>
<sequence>MFTIDLSFSNLTNPPNVTTVLSTPDGVPCTTCSALNAQAFTFCRNSSLSTVALSTTPLACSMIAVNELAYAAEDPSPAPIGINDEYKNRTT</sequence>
<organism evidence="1 2">
    <name type="scientific">Zancudomyces culisetae</name>
    <name type="common">Gut fungus</name>
    <name type="synonym">Smittium culisetae</name>
    <dbReference type="NCBI Taxonomy" id="1213189"/>
    <lineage>
        <taxon>Eukaryota</taxon>
        <taxon>Fungi</taxon>
        <taxon>Fungi incertae sedis</taxon>
        <taxon>Zoopagomycota</taxon>
        <taxon>Kickxellomycotina</taxon>
        <taxon>Harpellomycetes</taxon>
        <taxon>Harpellales</taxon>
        <taxon>Legeriomycetaceae</taxon>
        <taxon>Zancudomyces</taxon>
    </lineage>
</organism>
<name>A0A1R1PUD0_ZANCU</name>